<sequence length="477" mass="53594">MPSKIFFSSCFQEPKGTKLALRQRVIDGINPKKRITGEREDVENFPVWMAESWKILDQNNMVPFIEKAMFCVEGVRTSQTYVAVARSNYGSKIKIANGEDVQVSYFEMEIFEAALLQKPMKIFILEGEELTGRLKYVLDLLEPALPGLDRTPRSEDYIFACLQEMLEDLEQPRRSRRLRHLVGSAPRFTDQLMADRHFEYNPMAAGPPIRFLNGLGDLSAARPNESLVSTVLKDAQTELRHDRKLSLLWMAIRELMGAPPTKANDEFVPLWEQALAAWSSAGAWYGLHGHPYMGCLAALSSLNSIKAERYGFPAGPHSGFASEYYSISKQAHRPKYRKDALDMALKHIEAEALKGEASGTSGLRGSILYALGDRKKAIADFRRALELRRSVEGADRSAIGESMSELGFALVRSLKFREGLSLLEQGVDLLQAGPVTGFVVRAKRKLARKIHQGWRTWCKPLNGNRIRLRHLNPAVSG</sequence>
<evidence type="ECO:0000313" key="1">
    <source>
        <dbReference type="EMBL" id="MBU8547271.1"/>
    </source>
</evidence>
<dbReference type="Pfam" id="PF13424">
    <property type="entry name" value="TPR_12"/>
    <property type="match status" value="1"/>
</dbReference>
<keyword evidence="2" id="KW-1185">Reference proteome</keyword>
<name>A0ABS6HIG7_9PROT</name>
<comment type="caution">
    <text evidence="1">The sequence shown here is derived from an EMBL/GenBank/DDBJ whole genome shotgun (WGS) entry which is preliminary data.</text>
</comment>
<organism evidence="1 2">
    <name type="scientific">Falsiroseomonas oleicola</name>
    <dbReference type="NCBI Taxonomy" id="2801474"/>
    <lineage>
        <taxon>Bacteria</taxon>
        <taxon>Pseudomonadati</taxon>
        <taxon>Pseudomonadota</taxon>
        <taxon>Alphaproteobacteria</taxon>
        <taxon>Acetobacterales</taxon>
        <taxon>Roseomonadaceae</taxon>
        <taxon>Falsiroseomonas</taxon>
    </lineage>
</organism>
<accession>A0ABS6HIG7</accession>
<dbReference type="EMBL" id="JAERQM010000014">
    <property type="protein sequence ID" value="MBU8547271.1"/>
    <property type="molecule type" value="Genomic_DNA"/>
</dbReference>
<gene>
    <name evidence="1" type="ORF">JJQ90_26375</name>
</gene>
<reference evidence="1 2" key="1">
    <citation type="submission" date="2021-01" db="EMBL/GenBank/DDBJ databases">
        <title>Roseomonas sp. nov, a bacterium isolated from an oil production mixture in Yumen Oilfield.</title>
        <authorList>
            <person name="Wu D."/>
        </authorList>
    </citation>
    <scope>NUCLEOTIDE SEQUENCE [LARGE SCALE GENOMIC DNA]</scope>
    <source>
        <strain evidence="1 2">ROY-5-3</strain>
    </source>
</reference>
<protein>
    <submittedName>
        <fullName evidence="1">Tetratricopeptide repeat protein</fullName>
    </submittedName>
</protein>
<evidence type="ECO:0000313" key="2">
    <source>
        <dbReference type="Proteomes" id="UP000689967"/>
    </source>
</evidence>
<dbReference type="RefSeq" id="WP_216879255.1">
    <property type="nucleotide sequence ID" value="NZ_JAERQM010000014.1"/>
</dbReference>
<dbReference type="Proteomes" id="UP000689967">
    <property type="component" value="Unassembled WGS sequence"/>
</dbReference>
<feature type="non-terminal residue" evidence="1">
    <location>
        <position position="477"/>
    </location>
</feature>
<proteinExistence type="predicted"/>